<organism evidence="1 2">
    <name type="scientific">Penicillium canariense</name>
    <dbReference type="NCBI Taxonomy" id="189055"/>
    <lineage>
        <taxon>Eukaryota</taxon>
        <taxon>Fungi</taxon>
        <taxon>Dikarya</taxon>
        <taxon>Ascomycota</taxon>
        <taxon>Pezizomycotina</taxon>
        <taxon>Eurotiomycetes</taxon>
        <taxon>Eurotiomycetidae</taxon>
        <taxon>Eurotiales</taxon>
        <taxon>Aspergillaceae</taxon>
        <taxon>Penicillium</taxon>
    </lineage>
</organism>
<dbReference type="Pfam" id="PF14022">
    <property type="entry name" value="DUF4238"/>
    <property type="match status" value="1"/>
</dbReference>
<evidence type="ECO:0008006" key="3">
    <source>
        <dbReference type="Google" id="ProtNLM"/>
    </source>
</evidence>
<keyword evidence="2" id="KW-1185">Reference proteome</keyword>
<dbReference type="RefSeq" id="XP_056542109.1">
    <property type="nucleotide sequence ID" value="XM_056689680.1"/>
</dbReference>
<protein>
    <recommendedName>
        <fullName evidence="3">DUF4238 domain-containing protein</fullName>
    </recommendedName>
</protein>
<evidence type="ECO:0000313" key="1">
    <source>
        <dbReference type="EMBL" id="KAJ5160551.1"/>
    </source>
</evidence>
<dbReference type="OrthoDB" id="5340163at2759"/>
<dbReference type="GeneID" id="81428856"/>
<dbReference type="AlphaFoldDB" id="A0A9W9HZN1"/>
<comment type="caution">
    <text evidence="1">The sequence shown here is derived from an EMBL/GenBank/DDBJ whole genome shotgun (WGS) entry which is preliminary data.</text>
</comment>
<reference evidence="1" key="2">
    <citation type="journal article" date="2023" name="IMA Fungus">
        <title>Comparative genomic study of the Penicillium genus elucidates a diverse pangenome and 15 lateral gene transfer events.</title>
        <authorList>
            <person name="Petersen C."/>
            <person name="Sorensen T."/>
            <person name="Nielsen M.R."/>
            <person name="Sondergaard T.E."/>
            <person name="Sorensen J.L."/>
            <person name="Fitzpatrick D.A."/>
            <person name="Frisvad J.C."/>
            <person name="Nielsen K.L."/>
        </authorList>
    </citation>
    <scope>NUCLEOTIDE SEQUENCE</scope>
    <source>
        <strain evidence="1">IBT 26290</strain>
    </source>
</reference>
<dbReference type="InterPro" id="IPR025332">
    <property type="entry name" value="DUF4238"/>
</dbReference>
<evidence type="ECO:0000313" key="2">
    <source>
        <dbReference type="Proteomes" id="UP001149163"/>
    </source>
</evidence>
<dbReference type="Proteomes" id="UP001149163">
    <property type="component" value="Unassembled WGS sequence"/>
</dbReference>
<proteinExistence type="predicted"/>
<reference evidence="1" key="1">
    <citation type="submission" date="2022-11" db="EMBL/GenBank/DDBJ databases">
        <authorList>
            <person name="Petersen C."/>
        </authorList>
    </citation>
    <scope>NUCLEOTIDE SEQUENCE</scope>
    <source>
        <strain evidence="1">IBT 26290</strain>
    </source>
</reference>
<accession>A0A9W9HZN1</accession>
<gene>
    <name evidence="1" type="ORF">N7482_007555</name>
</gene>
<sequence length="615" mass="70830">MAEPGSQYHHYIPQFILKQFAFTTVKTKKSPQEGLLHVFDVLSKTFSLGEVRRTCGKQDLYYKADEQDPMRIEHLLSKLECKTSSVFRKICTAITNGAAHVDVLEKDIHILFKFMNISLRRSEQYRDEVTNPYRENDFLFQQLFDDSRRSGRSADPSDVWLEHLLYLLETSHEDLLVDAEKINDNSHNRVAQTYKAFVEGYALQVWKAADGYEFFLNESLVDFEGDRESRLGMETKETGPQLIWITSDDMNHLILPISPDVAVVFCNEAQCWESPFAESMHRLQIPFPQNSLLKTAPHKDVVNIDVPSKPRGKKTWPPTIAWRVNIGMLSPRHHQIITSYILGHARSLIIVRSRARYERAKRDLEVFSRERAEAWTRQGFRSDYQTGHPQANGKTHGGPVLERMVDEHMSALDDIIRIISTTNEPLPRNKDSLVKSWLAIRAIHFAKGSSSHSSKPDDLSIMDPAIRAALEAAYPPKHPNHRDLITIGFSEFFHNALGEEMFANLSFEISKKISEVVNADTFEVHFEASKETLEFPDTFLGQQVNEHDKEKSKRIQDELINKPSFKSVVRASQLLETLIWMFKERQDILATFVQKIAVPMKDTRPNVIRLRGKRE</sequence>
<name>A0A9W9HZN1_9EURO</name>
<dbReference type="EMBL" id="JAPQKN010000004">
    <property type="protein sequence ID" value="KAJ5160551.1"/>
    <property type="molecule type" value="Genomic_DNA"/>
</dbReference>